<keyword evidence="3" id="KW-1185">Reference proteome</keyword>
<organism evidence="2 3">
    <name type="scientific">Williamsia maris</name>
    <dbReference type="NCBI Taxonomy" id="72806"/>
    <lineage>
        <taxon>Bacteria</taxon>
        <taxon>Bacillati</taxon>
        <taxon>Actinomycetota</taxon>
        <taxon>Actinomycetes</taxon>
        <taxon>Mycobacteriales</taxon>
        <taxon>Nocardiaceae</taxon>
        <taxon>Williamsia</taxon>
    </lineage>
</organism>
<proteinExistence type="predicted"/>
<dbReference type="EMBL" id="JAMTCJ010000004">
    <property type="protein sequence ID" value="MCP2178683.1"/>
    <property type="molecule type" value="Genomic_DNA"/>
</dbReference>
<feature type="coiled-coil region" evidence="1">
    <location>
        <begin position="154"/>
        <end position="181"/>
    </location>
</feature>
<evidence type="ECO:0000313" key="2">
    <source>
        <dbReference type="EMBL" id="MCP2178683.1"/>
    </source>
</evidence>
<accession>A0ABT1HL80</accession>
<evidence type="ECO:0000313" key="3">
    <source>
        <dbReference type="Proteomes" id="UP001206895"/>
    </source>
</evidence>
<keyword evidence="1" id="KW-0175">Coiled coil</keyword>
<reference evidence="2 3" key="1">
    <citation type="submission" date="2022-06" db="EMBL/GenBank/DDBJ databases">
        <title>Genomic Encyclopedia of Archaeal and Bacterial Type Strains, Phase II (KMG-II): from individual species to whole genera.</title>
        <authorList>
            <person name="Goeker M."/>
        </authorList>
    </citation>
    <scope>NUCLEOTIDE SEQUENCE [LARGE SCALE GENOMIC DNA]</scope>
    <source>
        <strain evidence="2 3">DSM 44693</strain>
    </source>
</reference>
<protein>
    <submittedName>
        <fullName evidence="2">Uncharacterized protein</fullName>
    </submittedName>
</protein>
<sequence length="208" mass="22930">MSQDEQRFRRRKHLLITYDGRFDLAAEVAALTEPMARRVAGEPHPLSYLHRVEDIVAAVHGAIATISMLLVERDARRRTAHVPDSNRAQAMRAVVALAPRPVEPEVTNDDVLSGAWAAVLTEYARRYAQPLSDYLAHARQPGDIDPAISVSGRVEAALREIDAAANDLHRVLKRAASLRAEASFTPLKQVIAEQHRATLADLGVEVEP</sequence>
<gene>
    <name evidence="2" type="ORF">LX13_004524</name>
</gene>
<comment type="caution">
    <text evidence="2">The sequence shown here is derived from an EMBL/GenBank/DDBJ whole genome shotgun (WGS) entry which is preliminary data.</text>
</comment>
<name>A0ABT1HL80_9NOCA</name>
<evidence type="ECO:0000256" key="1">
    <source>
        <dbReference type="SAM" id="Coils"/>
    </source>
</evidence>
<dbReference type="Proteomes" id="UP001206895">
    <property type="component" value="Unassembled WGS sequence"/>
</dbReference>